<dbReference type="EMBL" id="SMLW01000531">
    <property type="protein sequence ID" value="MTI25657.1"/>
    <property type="molecule type" value="Genomic_DNA"/>
</dbReference>
<protein>
    <submittedName>
        <fullName evidence="2">Outer membrane lipoprotein carrier protein LolA</fullName>
    </submittedName>
</protein>
<sequence length="209" mass="24507">MSKLLIYVLVFPFMLLFQNDSFETMKDIPAFKKGINRMATNTNTIQASFNQNKYLNILSNSVESSGTMHFKKPDLLKWSYTNPYNYAILLNGEEIKINDEGKVNSFEIRNSKIFKELNDLIINSVQGNVLQEERFDISYLENNKLYLARLSPKEEQLKSYIKQIDVYFEKSDYTVNKIQLFEHEGDYTLITFHNKKINSSIPDSEFSFQ</sequence>
<dbReference type="PANTHER" id="PTHR35869:SF1">
    <property type="entry name" value="OUTER-MEMBRANE LIPOPROTEIN CARRIER PROTEIN"/>
    <property type="match status" value="1"/>
</dbReference>
<dbReference type="PANTHER" id="PTHR35869">
    <property type="entry name" value="OUTER-MEMBRANE LIPOPROTEIN CARRIER PROTEIN"/>
    <property type="match status" value="1"/>
</dbReference>
<dbReference type="RefSeq" id="WP_155171974.1">
    <property type="nucleotide sequence ID" value="NZ_BAAAFL010000043.1"/>
</dbReference>
<evidence type="ECO:0000256" key="1">
    <source>
        <dbReference type="ARBA" id="ARBA00022729"/>
    </source>
</evidence>
<gene>
    <name evidence="2" type="ORF">E1163_11945</name>
</gene>
<proteinExistence type="predicted"/>
<comment type="caution">
    <text evidence="2">The sequence shown here is derived from an EMBL/GenBank/DDBJ whole genome shotgun (WGS) entry which is preliminary data.</text>
</comment>
<dbReference type="InterPro" id="IPR029046">
    <property type="entry name" value="LolA/LolB/LppX"/>
</dbReference>
<evidence type="ECO:0000313" key="2">
    <source>
        <dbReference type="EMBL" id="MTI25657.1"/>
    </source>
</evidence>
<keyword evidence="1" id="KW-0732">Signal</keyword>
<keyword evidence="3" id="KW-1185">Reference proteome</keyword>
<dbReference type="Gene3D" id="2.50.20.10">
    <property type="entry name" value="Lipoprotein localisation LolA/LolB/LppX"/>
    <property type="match status" value="1"/>
</dbReference>
<dbReference type="SUPFAM" id="SSF89392">
    <property type="entry name" value="Prokaryotic lipoproteins and lipoprotein localization factors"/>
    <property type="match status" value="1"/>
</dbReference>
<keyword evidence="2" id="KW-0449">Lipoprotein</keyword>
<name>A0ABW9RNE9_9BACT</name>
<accession>A0ABW9RNE9</accession>
<dbReference type="Pfam" id="PF03548">
    <property type="entry name" value="LolA"/>
    <property type="match status" value="1"/>
</dbReference>
<reference evidence="2 3" key="1">
    <citation type="submission" date="2019-02" db="EMBL/GenBank/DDBJ databases">
        <authorList>
            <person name="Goldberg S.R."/>
            <person name="Haltli B.A."/>
            <person name="Correa H."/>
            <person name="Russell K.G."/>
        </authorList>
    </citation>
    <scope>NUCLEOTIDE SEQUENCE [LARGE SCALE GENOMIC DNA]</scope>
    <source>
        <strain evidence="2 3">JCM 16186</strain>
    </source>
</reference>
<organism evidence="2 3">
    <name type="scientific">Fulvivirga kasyanovii</name>
    <dbReference type="NCBI Taxonomy" id="396812"/>
    <lineage>
        <taxon>Bacteria</taxon>
        <taxon>Pseudomonadati</taxon>
        <taxon>Bacteroidota</taxon>
        <taxon>Cytophagia</taxon>
        <taxon>Cytophagales</taxon>
        <taxon>Fulvivirgaceae</taxon>
        <taxon>Fulvivirga</taxon>
    </lineage>
</organism>
<evidence type="ECO:0000313" key="3">
    <source>
        <dbReference type="Proteomes" id="UP000798808"/>
    </source>
</evidence>
<dbReference type="CDD" id="cd16325">
    <property type="entry name" value="LolA"/>
    <property type="match status" value="1"/>
</dbReference>
<dbReference type="InterPro" id="IPR004564">
    <property type="entry name" value="OM_lipoprot_carrier_LolA-like"/>
</dbReference>
<dbReference type="Proteomes" id="UP000798808">
    <property type="component" value="Unassembled WGS sequence"/>
</dbReference>